<evidence type="ECO:0000256" key="2">
    <source>
        <dbReference type="ARBA" id="ARBA00023125"/>
    </source>
</evidence>
<dbReference type="STRING" id="474950.SAMN05421771_0866"/>
<dbReference type="Gene3D" id="1.10.357.10">
    <property type="entry name" value="Tetracycline Repressor, domain 2"/>
    <property type="match status" value="1"/>
</dbReference>
<gene>
    <name evidence="6" type="ORF">SAMN05421771_0866</name>
</gene>
<protein>
    <submittedName>
        <fullName evidence="6">Transcriptional regulator, TetR family</fullName>
    </submittedName>
</protein>
<evidence type="ECO:0000313" key="6">
    <source>
        <dbReference type="EMBL" id="SFS04147.1"/>
    </source>
</evidence>
<dbReference type="PANTHER" id="PTHR30055">
    <property type="entry name" value="HTH-TYPE TRANSCRIPTIONAL REGULATOR RUTR"/>
    <property type="match status" value="1"/>
</dbReference>
<reference evidence="6 7" key="1">
    <citation type="submission" date="2016-10" db="EMBL/GenBank/DDBJ databases">
        <authorList>
            <person name="de Groot N.N."/>
        </authorList>
    </citation>
    <scope>NUCLEOTIDE SEQUENCE [LARGE SCALE GENOMIC DNA]</scope>
    <source>
        <strain evidence="6 7">DSM 21001</strain>
    </source>
</reference>
<dbReference type="InterPro" id="IPR009057">
    <property type="entry name" value="Homeodomain-like_sf"/>
</dbReference>
<keyword evidence="1" id="KW-0805">Transcription regulation</keyword>
<organism evidence="6 7">
    <name type="scientific">Granulicella pectinivorans</name>
    <dbReference type="NCBI Taxonomy" id="474950"/>
    <lineage>
        <taxon>Bacteria</taxon>
        <taxon>Pseudomonadati</taxon>
        <taxon>Acidobacteriota</taxon>
        <taxon>Terriglobia</taxon>
        <taxon>Terriglobales</taxon>
        <taxon>Acidobacteriaceae</taxon>
        <taxon>Granulicella</taxon>
    </lineage>
</organism>
<dbReference type="PANTHER" id="PTHR30055:SF234">
    <property type="entry name" value="HTH-TYPE TRANSCRIPTIONAL REGULATOR BETI"/>
    <property type="match status" value="1"/>
</dbReference>
<evidence type="ECO:0000256" key="4">
    <source>
        <dbReference type="PROSITE-ProRule" id="PRU00335"/>
    </source>
</evidence>
<evidence type="ECO:0000256" key="3">
    <source>
        <dbReference type="ARBA" id="ARBA00023163"/>
    </source>
</evidence>
<keyword evidence="7" id="KW-1185">Reference proteome</keyword>
<feature type="domain" description="HTH tetR-type" evidence="5">
    <location>
        <begin position="17"/>
        <end position="77"/>
    </location>
</feature>
<dbReference type="Proteomes" id="UP000199024">
    <property type="component" value="Unassembled WGS sequence"/>
</dbReference>
<dbReference type="EMBL" id="FOZL01000001">
    <property type="protein sequence ID" value="SFS04147.1"/>
    <property type="molecule type" value="Genomic_DNA"/>
</dbReference>
<name>A0A1I6LKT3_9BACT</name>
<evidence type="ECO:0000256" key="1">
    <source>
        <dbReference type="ARBA" id="ARBA00023015"/>
    </source>
</evidence>
<dbReference type="AlphaFoldDB" id="A0A1I6LKT3"/>
<accession>A0A1I6LKT3</accession>
<evidence type="ECO:0000313" key="7">
    <source>
        <dbReference type="Proteomes" id="UP000199024"/>
    </source>
</evidence>
<sequence length="214" mass="24055">MIENTVQKISKHEMRTRATRELLLQAAETVFARDGYERAELGAIATLAGRTKGAIYAQFKSKEDVFLALVTKRVGCYRAEVEELLRRSSNREESLAAFRQYCLRFAFDQSWALLMMEYKLYVIRHPDAKAAHLLFRSEMTSGDRERGLTRIFGPAGTGQGALSRAVGIEMVYSLLLALAVDMRFSSEAPNHEVVNNIANRIFDALLDTAAQPES</sequence>
<dbReference type="GO" id="GO:0003700">
    <property type="term" value="F:DNA-binding transcription factor activity"/>
    <property type="evidence" value="ECO:0007669"/>
    <property type="project" value="TreeGrafter"/>
</dbReference>
<evidence type="ECO:0000259" key="5">
    <source>
        <dbReference type="PROSITE" id="PS50977"/>
    </source>
</evidence>
<feature type="DNA-binding region" description="H-T-H motif" evidence="4">
    <location>
        <begin position="40"/>
        <end position="59"/>
    </location>
</feature>
<dbReference type="GO" id="GO:0000976">
    <property type="term" value="F:transcription cis-regulatory region binding"/>
    <property type="evidence" value="ECO:0007669"/>
    <property type="project" value="TreeGrafter"/>
</dbReference>
<dbReference type="PROSITE" id="PS50977">
    <property type="entry name" value="HTH_TETR_2"/>
    <property type="match status" value="1"/>
</dbReference>
<dbReference type="SUPFAM" id="SSF46689">
    <property type="entry name" value="Homeodomain-like"/>
    <property type="match status" value="1"/>
</dbReference>
<keyword evidence="2 4" id="KW-0238">DNA-binding</keyword>
<dbReference type="PRINTS" id="PR00455">
    <property type="entry name" value="HTHTETR"/>
</dbReference>
<dbReference type="RefSeq" id="WP_217644076.1">
    <property type="nucleotide sequence ID" value="NZ_FOZL01000001.1"/>
</dbReference>
<proteinExistence type="predicted"/>
<keyword evidence="3" id="KW-0804">Transcription</keyword>
<dbReference type="InterPro" id="IPR001647">
    <property type="entry name" value="HTH_TetR"/>
</dbReference>
<dbReference type="InterPro" id="IPR050109">
    <property type="entry name" value="HTH-type_TetR-like_transc_reg"/>
</dbReference>
<dbReference type="Pfam" id="PF00440">
    <property type="entry name" value="TetR_N"/>
    <property type="match status" value="1"/>
</dbReference>